<dbReference type="EMBL" id="FJOF01000017">
    <property type="protein sequence ID" value="CZR49581.1"/>
    <property type="molecule type" value="Genomic_DNA"/>
</dbReference>
<dbReference type="Proteomes" id="UP000183971">
    <property type="component" value="Unassembled WGS sequence"/>
</dbReference>
<protein>
    <submittedName>
        <fullName evidence="2">Uncharacterized protein</fullName>
    </submittedName>
</protein>
<dbReference type="GeneID" id="42060795"/>
<name>A0A1L7WAG7_FUSPR</name>
<organism evidence="2 3">
    <name type="scientific">Fusarium proliferatum (strain ET1)</name>
    <name type="common">Orchid endophyte fungus</name>
    <dbReference type="NCBI Taxonomy" id="1227346"/>
    <lineage>
        <taxon>Eukaryota</taxon>
        <taxon>Fungi</taxon>
        <taxon>Dikarya</taxon>
        <taxon>Ascomycota</taxon>
        <taxon>Pezizomycotina</taxon>
        <taxon>Sordariomycetes</taxon>
        <taxon>Hypocreomycetidae</taxon>
        <taxon>Hypocreales</taxon>
        <taxon>Nectriaceae</taxon>
        <taxon>Fusarium</taxon>
        <taxon>Fusarium fujikuroi species complex</taxon>
    </lineage>
</organism>
<keyword evidence="3" id="KW-1185">Reference proteome</keyword>
<feature type="region of interest" description="Disordered" evidence="1">
    <location>
        <begin position="189"/>
        <end position="216"/>
    </location>
</feature>
<gene>
    <name evidence="2" type="ORF">FPRO_15940</name>
</gene>
<evidence type="ECO:0000256" key="1">
    <source>
        <dbReference type="SAM" id="MobiDB-lite"/>
    </source>
</evidence>
<evidence type="ECO:0000313" key="2">
    <source>
        <dbReference type="EMBL" id="CZR49581.1"/>
    </source>
</evidence>
<feature type="region of interest" description="Disordered" evidence="1">
    <location>
        <begin position="127"/>
        <end position="158"/>
    </location>
</feature>
<evidence type="ECO:0000313" key="3">
    <source>
        <dbReference type="Proteomes" id="UP000183971"/>
    </source>
</evidence>
<accession>A0A1L7WAG7</accession>
<dbReference type="VEuPathDB" id="FungiDB:FPRO_15940"/>
<reference evidence="3" key="1">
    <citation type="journal article" date="2016" name="Genome Biol. Evol.">
        <title>Comparative 'omics' of the Fusarium fujikuroi species complex highlights differences in genetic potential and metabolite synthesis.</title>
        <authorList>
            <person name="Niehaus E.-M."/>
            <person name="Muensterkoetter M."/>
            <person name="Proctor R.H."/>
            <person name="Brown D.W."/>
            <person name="Sharon A."/>
            <person name="Idan Y."/>
            <person name="Oren-Young L."/>
            <person name="Sieber C.M."/>
            <person name="Novak O."/>
            <person name="Pencik A."/>
            <person name="Tarkowska D."/>
            <person name="Hromadova K."/>
            <person name="Freeman S."/>
            <person name="Maymon M."/>
            <person name="Elazar M."/>
            <person name="Youssef S.A."/>
            <person name="El-Shabrawy E.S.M."/>
            <person name="Shalaby A.B.A."/>
            <person name="Houterman P."/>
            <person name="Brock N.L."/>
            <person name="Burkhardt I."/>
            <person name="Tsavkelova E.A."/>
            <person name="Dickschat J.S."/>
            <person name="Galuszka P."/>
            <person name="Gueldener U."/>
            <person name="Tudzynski B."/>
        </authorList>
    </citation>
    <scope>NUCLEOTIDE SEQUENCE [LARGE SCALE GENOMIC DNA]</scope>
    <source>
        <strain evidence="3">ET1</strain>
    </source>
</reference>
<comment type="caution">
    <text evidence="2">The sequence shown here is derived from an EMBL/GenBank/DDBJ whole genome shotgun (WGS) entry which is preliminary data.</text>
</comment>
<dbReference type="RefSeq" id="XP_031090081.1">
    <property type="nucleotide sequence ID" value="XM_031224864.1"/>
</dbReference>
<sequence>MDKKDRVRQQLRLCAGQMQQLLDQLNPAHNISQSLKNTIAQIQHFNKFDQPNVISLWQHLLHEPRPFPFRTGEFNPRGEAQSLLDRRAQRNLMIPILVVDTSNNREEGLPGVQKKLEAFDSVDELHGPPLRLKTRKKRRNTDDDELTQADHGNEEDFLGVEKKIETHNIIDKMHDSVTKWKIIRKRMNDDYDGDDELNQPQPKRTRLSKKQWRVSD</sequence>
<feature type="compositionally biased region" description="Basic residues" evidence="1">
    <location>
        <begin position="203"/>
        <end position="216"/>
    </location>
</feature>
<proteinExistence type="predicted"/>
<dbReference type="AlphaFoldDB" id="A0A1L7WAG7"/>